<feature type="region of interest" description="Disordered" evidence="1">
    <location>
        <begin position="1"/>
        <end position="26"/>
    </location>
</feature>
<dbReference type="AlphaFoldDB" id="A0A7S3LCU0"/>
<evidence type="ECO:0008006" key="3">
    <source>
        <dbReference type="Google" id="ProtNLM"/>
    </source>
</evidence>
<evidence type="ECO:0000313" key="2">
    <source>
        <dbReference type="EMBL" id="CAE0419354.1"/>
    </source>
</evidence>
<feature type="compositionally biased region" description="Basic and acidic residues" evidence="1">
    <location>
        <begin position="1"/>
        <end position="13"/>
    </location>
</feature>
<name>A0A7S3LCU0_9STRA</name>
<feature type="compositionally biased region" description="Basic residues" evidence="1">
    <location>
        <begin position="141"/>
        <end position="161"/>
    </location>
</feature>
<feature type="compositionally biased region" description="Polar residues" evidence="1">
    <location>
        <begin position="162"/>
        <end position="176"/>
    </location>
</feature>
<accession>A0A7S3LCU0</accession>
<feature type="region of interest" description="Disordered" evidence="1">
    <location>
        <begin position="139"/>
        <end position="176"/>
    </location>
</feature>
<protein>
    <recommendedName>
        <fullName evidence="3">RNase NYN domain-containing protein</fullName>
    </recommendedName>
</protein>
<dbReference type="EMBL" id="HBIM01021755">
    <property type="protein sequence ID" value="CAE0419354.1"/>
    <property type="molecule type" value="Transcribed_RNA"/>
</dbReference>
<organism evidence="2">
    <name type="scientific">Amphora coffeiformis</name>
    <dbReference type="NCBI Taxonomy" id="265554"/>
    <lineage>
        <taxon>Eukaryota</taxon>
        <taxon>Sar</taxon>
        <taxon>Stramenopiles</taxon>
        <taxon>Ochrophyta</taxon>
        <taxon>Bacillariophyta</taxon>
        <taxon>Bacillariophyceae</taxon>
        <taxon>Bacillariophycidae</taxon>
        <taxon>Thalassiophysales</taxon>
        <taxon>Catenulaceae</taxon>
        <taxon>Amphora</taxon>
    </lineage>
</organism>
<proteinExistence type="predicted"/>
<reference evidence="2" key="1">
    <citation type="submission" date="2021-01" db="EMBL/GenBank/DDBJ databases">
        <authorList>
            <person name="Corre E."/>
            <person name="Pelletier E."/>
            <person name="Niang G."/>
            <person name="Scheremetjew M."/>
            <person name="Finn R."/>
            <person name="Kale V."/>
            <person name="Holt S."/>
            <person name="Cochrane G."/>
            <person name="Meng A."/>
            <person name="Brown T."/>
            <person name="Cohen L."/>
        </authorList>
    </citation>
    <scope>NUCLEOTIDE SEQUENCE</scope>
    <source>
        <strain evidence="2">CCMP127</strain>
    </source>
</reference>
<evidence type="ECO:0000256" key="1">
    <source>
        <dbReference type="SAM" id="MobiDB-lite"/>
    </source>
</evidence>
<sequence length="405" mass="44567">MSHRPRLVEEGKPLGDWISSDDENNGNIEDIMETETHHHVPAAASRPIAAAGLQLQAASDASPPSSLLRALGGELPTQVAKKTPKRSMRFEIGGGASPSSPSPLVHHHDGMEYESHHASSVAVTNPSALSGIPLASSLPAHQRHHPTRHPHLPPPPHHVHHNTSPVSQRPYSTTSVTRTHVEIGADYRSTERMVGVEDHSVPLPLVVVDGANVAYAYAHAREEHFHRVGRTEPDVRGLGVTCAYFAPVRVRIVLPASFMRSKPRATDTSKVNAHMETDQFEILHQLQGQGKLVAAPPRDDDDAYCLTIAQRENLRALQSRQGLGPAFVLSNDMFRDAQERDTTGKLTEWLEKGDRPDTGPGRISYTFVDLGRKDDYGDPIFDLVPNPRHPLIIWIENMHRQQGSV</sequence>
<dbReference type="Gene3D" id="3.40.50.11980">
    <property type="match status" value="1"/>
</dbReference>
<gene>
    <name evidence="2" type="ORF">ACOF00016_LOCUS16195</name>
</gene>